<accession>A0A1F8F676</accession>
<protein>
    <submittedName>
        <fullName evidence="1">Uncharacterized protein</fullName>
    </submittedName>
</protein>
<sequence length="73" mass="8400">MVKLLVKFKPYTSDAWAHTEILRVGHHEDFRLDDFIRKDSNLSAVVLVPEGTEIEYSRAIWMVSPQVVSVTRA</sequence>
<organism evidence="1 2">
    <name type="scientific">Candidatus Yanofskybacteria bacterium RIFCSPHIGHO2_02_FULL_39_10</name>
    <dbReference type="NCBI Taxonomy" id="1802674"/>
    <lineage>
        <taxon>Bacteria</taxon>
        <taxon>Candidatus Yanofskyibacteriota</taxon>
    </lineage>
</organism>
<evidence type="ECO:0000313" key="2">
    <source>
        <dbReference type="Proteomes" id="UP000178908"/>
    </source>
</evidence>
<name>A0A1F8F676_9BACT</name>
<reference evidence="1 2" key="1">
    <citation type="journal article" date="2016" name="Nat. Commun.">
        <title>Thousands of microbial genomes shed light on interconnected biogeochemical processes in an aquifer system.</title>
        <authorList>
            <person name="Anantharaman K."/>
            <person name="Brown C.T."/>
            <person name="Hug L.A."/>
            <person name="Sharon I."/>
            <person name="Castelle C.J."/>
            <person name="Probst A.J."/>
            <person name="Thomas B.C."/>
            <person name="Singh A."/>
            <person name="Wilkins M.J."/>
            <person name="Karaoz U."/>
            <person name="Brodie E.L."/>
            <person name="Williams K.H."/>
            <person name="Hubbard S.S."/>
            <person name="Banfield J.F."/>
        </authorList>
    </citation>
    <scope>NUCLEOTIDE SEQUENCE [LARGE SCALE GENOMIC DNA]</scope>
</reference>
<dbReference type="EMBL" id="MGJO01000045">
    <property type="protein sequence ID" value="OGN08654.1"/>
    <property type="molecule type" value="Genomic_DNA"/>
</dbReference>
<gene>
    <name evidence="1" type="ORF">A3C61_00955</name>
</gene>
<evidence type="ECO:0000313" key="1">
    <source>
        <dbReference type="EMBL" id="OGN08654.1"/>
    </source>
</evidence>
<dbReference type="Proteomes" id="UP000178908">
    <property type="component" value="Unassembled WGS sequence"/>
</dbReference>
<comment type="caution">
    <text evidence="1">The sequence shown here is derived from an EMBL/GenBank/DDBJ whole genome shotgun (WGS) entry which is preliminary data.</text>
</comment>
<proteinExistence type="predicted"/>
<dbReference type="AlphaFoldDB" id="A0A1F8F676"/>